<organism evidence="1 2">
    <name type="scientific">Araneus ventricosus</name>
    <name type="common">Orbweaver spider</name>
    <name type="synonym">Epeira ventricosa</name>
    <dbReference type="NCBI Taxonomy" id="182803"/>
    <lineage>
        <taxon>Eukaryota</taxon>
        <taxon>Metazoa</taxon>
        <taxon>Ecdysozoa</taxon>
        <taxon>Arthropoda</taxon>
        <taxon>Chelicerata</taxon>
        <taxon>Arachnida</taxon>
        <taxon>Araneae</taxon>
        <taxon>Araneomorphae</taxon>
        <taxon>Entelegynae</taxon>
        <taxon>Araneoidea</taxon>
        <taxon>Araneidae</taxon>
        <taxon>Araneus</taxon>
    </lineage>
</organism>
<dbReference type="EMBL" id="BGPR01005701">
    <property type="protein sequence ID" value="GBN12651.1"/>
    <property type="molecule type" value="Genomic_DNA"/>
</dbReference>
<reference evidence="1 2" key="1">
    <citation type="journal article" date="2019" name="Sci. Rep.">
        <title>Orb-weaving spider Araneus ventricosus genome elucidates the spidroin gene catalogue.</title>
        <authorList>
            <person name="Kono N."/>
            <person name="Nakamura H."/>
            <person name="Ohtoshi R."/>
            <person name="Moran D.A.P."/>
            <person name="Shinohara A."/>
            <person name="Yoshida Y."/>
            <person name="Fujiwara M."/>
            <person name="Mori M."/>
            <person name="Tomita M."/>
            <person name="Arakawa K."/>
        </authorList>
    </citation>
    <scope>NUCLEOTIDE SEQUENCE [LARGE SCALE GENOMIC DNA]</scope>
</reference>
<keyword evidence="1" id="KW-0548">Nucleotidyltransferase</keyword>
<protein>
    <submittedName>
        <fullName evidence="1">Putative RNA-directed DNA polymerase from transposon BS</fullName>
    </submittedName>
</protein>
<comment type="caution">
    <text evidence="1">The sequence shown here is derived from an EMBL/GenBank/DDBJ whole genome shotgun (WGS) entry which is preliminary data.</text>
</comment>
<gene>
    <name evidence="1" type="primary">RTase_617</name>
    <name evidence="1" type="ORF">AVEN_75163_1</name>
</gene>
<dbReference type="GO" id="GO:0003964">
    <property type="term" value="F:RNA-directed DNA polymerase activity"/>
    <property type="evidence" value="ECO:0007669"/>
    <property type="project" value="UniProtKB-KW"/>
</dbReference>
<accession>A0A4Y2LD04</accession>
<feature type="non-terminal residue" evidence="1">
    <location>
        <position position="27"/>
    </location>
</feature>
<name>A0A4Y2LD04_ARAVE</name>
<evidence type="ECO:0000313" key="1">
    <source>
        <dbReference type="EMBL" id="GBN12651.1"/>
    </source>
</evidence>
<keyword evidence="2" id="KW-1185">Reference proteome</keyword>
<dbReference type="AlphaFoldDB" id="A0A4Y2LD04"/>
<proteinExistence type="predicted"/>
<keyword evidence="1" id="KW-0808">Transferase</keyword>
<keyword evidence="1" id="KW-0695">RNA-directed DNA polymerase</keyword>
<sequence length="27" mass="2724">MVAVLLISAPNTLAAIGGGNNVLMLRD</sequence>
<evidence type="ECO:0000313" key="2">
    <source>
        <dbReference type="Proteomes" id="UP000499080"/>
    </source>
</evidence>
<dbReference type="Proteomes" id="UP000499080">
    <property type="component" value="Unassembled WGS sequence"/>
</dbReference>